<keyword evidence="3" id="KW-1185">Reference proteome</keyword>
<feature type="transmembrane region" description="Helical" evidence="1">
    <location>
        <begin position="195"/>
        <end position="219"/>
    </location>
</feature>
<dbReference type="RefSeq" id="WP_131149752.1">
    <property type="nucleotide sequence ID" value="NZ_SJTG01000001.1"/>
</dbReference>
<gene>
    <name evidence="2" type="ORF">EZM97_09420</name>
</gene>
<protein>
    <submittedName>
        <fullName evidence="2">DUF1345 domain-containing protein</fullName>
    </submittedName>
</protein>
<dbReference type="Proteomes" id="UP000291822">
    <property type="component" value="Unassembled WGS sequence"/>
</dbReference>
<evidence type="ECO:0000256" key="1">
    <source>
        <dbReference type="SAM" id="Phobius"/>
    </source>
</evidence>
<sequence>MGDSTAKPASRAHFRYLRARPRLMISIAIMVAALGTMIALHMRPILALLLAFDMAALVYLILLATLFNEATPDDMRSQARTQDTGRWGFLWAAILVTGVVMVSLGVELHDDRNGGTLAIALAAISIVLAWLFMNTMFALHYAHGYYGDYGKQHEGLDFPKTPEPDYWDFAYFAIVIGMTFQVSDVQITSRYLRRVALLHSVIAFFFNVFIIALSVNVVAGKA</sequence>
<keyword evidence="1" id="KW-1133">Transmembrane helix</keyword>
<keyword evidence="1" id="KW-0472">Membrane</keyword>
<name>A0A4R0YVJ9_9GAMM</name>
<evidence type="ECO:0000313" key="2">
    <source>
        <dbReference type="EMBL" id="TCI13465.1"/>
    </source>
</evidence>
<evidence type="ECO:0000313" key="3">
    <source>
        <dbReference type="Proteomes" id="UP000291822"/>
    </source>
</evidence>
<feature type="transmembrane region" description="Helical" evidence="1">
    <location>
        <begin position="47"/>
        <end position="67"/>
    </location>
</feature>
<keyword evidence="1" id="KW-0812">Transmembrane</keyword>
<feature type="transmembrane region" description="Helical" evidence="1">
    <location>
        <begin position="118"/>
        <end position="146"/>
    </location>
</feature>
<reference evidence="2 3" key="1">
    <citation type="submission" date="2019-02" db="EMBL/GenBank/DDBJ databases">
        <title>Dyella amyloliquefaciens sp. nov., isolated from forest soil.</title>
        <authorList>
            <person name="Gao Z.-H."/>
            <person name="Qiu L.-H."/>
        </authorList>
    </citation>
    <scope>NUCLEOTIDE SEQUENCE [LARGE SCALE GENOMIC DNA]</scope>
    <source>
        <strain evidence="2 3">KACC 12747</strain>
    </source>
</reference>
<dbReference type="AlphaFoldDB" id="A0A4R0YVJ9"/>
<comment type="caution">
    <text evidence="2">The sequence shown here is derived from an EMBL/GenBank/DDBJ whole genome shotgun (WGS) entry which is preliminary data.</text>
</comment>
<accession>A0A4R0YVJ9</accession>
<dbReference type="Pfam" id="PF07077">
    <property type="entry name" value="DUF1345"/>
    <property type="match status" value="1"/>
</dbReference>
<proteinExistence type="predicted"/>
<feature type="transmembrane region" description="Helical" evidence="1">
    <location>
        <begin position="23"/>
        <end position="40"/>
    </location>
</feature>
<dbReference type="InterPro" id="IPR009781">
    <property type="entry name" value="DUF1345"/>
</dbReference>
<dbReference type="EMBL" id="SJTG01000001">
    <property type="protein sequence ID" value="TCI13465.1"/>
    <property type="molecule type" value="Genomic_DNA"/>
</dbReference>
<organism evidence="2 3">
    <name type="scientific">Dyella soli</name>
    <dbReference type="NCBI Taxonomy" id="522319"/>
    <lineage>
        <taxon>Bacteria</taxon>
        <taxon>Pseudomonadati</taxon>
        <taxon>Pseudomonadota</taxon>
        <taxon>Gammaproteobacteria</taxon>
        <taxon>Lysobacterales</taxon>
        <taxon>Rhodanobacteraceae</taxon>
        <taxon>Dyella</taxon>
    </lineage>
</organism>
<feature type="transmembrane region" description="Helical" evidence="1">
    <location>
        <begin position="87"/>
        <end position="106"/>
    </location>
</feature>